<evidence type="ECO:0000313" key="2">
    <source>
        <dbReference type="EMBL" id="CAH1401913.1"/>
    </source>
</evidence>
<feature type="region of interest" description="Disordered" evidence="1">
    <location>
        <begin position="27"/>
        <end position="56"/>
    </location>
</feature>
<accession>A0A9P0HH49</accession>
<evidence type="ECO:0000313" key="3">
    <source>
        <dbReference type="EMBL" id="CAH1401914.1"/>
    </source>
</evidence>
<proteinExistence type="predicted"/>
<evidence type="ECO:0000313" key="4">
    <source>
        <dbReference type="Proteomes" id="UP001152798"/>
    </source>
</evidence>
<dbReference type="EMBL" id="OV725081">
    <property type="protein sequence ID" value="CAH1401913.1"/>
    <property type="molecule type" value="Genomic_DNA"/>
</dbReference>
<keyword evidence="4" id="KW-1185">Reference proteome</keyword>
<dbReference type="AlphaFoldDB" id="A0A9P0HH49"/>
<dbReference type="EMBL" id="OV725081">
    <property type="protein sequence ID" value="CAH1401914.1"/>
    <property type="molecule type" value="Genomic_DNA"/>
</dbReference>
<dbReference type="Proteomes" id="UP001152798">
    <property type="component" value="Chromosome 5"/>
</dbReference>
<reference evidence="2" key="1">
    <citation type="submission" date="2022-01" db="EMBL/GenBank/DDBJ databases">
        <authorList>
            <person name="King R."/>
        </authorList>
    </citation>
    <scope>NUCLEOTIDE SEQUENCE</scope>
</reference>
<protein>
    <submittedName>
        <fullName evidence="2">Uncharacterized protein</fullName>
    </submittedName>
</protein>
<gene>
    <name evidence="2" type="ORF">NEZAVI_LOCUS10849</name>
    <name evidence="3" type="ORF">NEZAVI_LOCUS10850</name>
</gene>
<name>A0A9P0HH49_NEZVI</name>
<feature type="compositionally biased region" description="Acidic residues" evidence="1">
    <location>
        <begin position="38"/>
        <end position="47"/>
    </location>
</feature>
<feature type="region of interest" description="Disordered" evidence="1">
    <location>
        <begin position="107"/>
        <end position="126"/>
    </location>
</feature>
<organism evidence="2 4">
    <name type="scientific">Nezara viridula</name>
    <name type="common">Southern green stink bug</name>
    <name type="synonym">Cimex viridulus</name>
    <dbReference type="NCBI Taxonomy" id="85310"/>
    <lineage>
        <taxon>Eukaryota</taxon>
        <taxon>Metazoa</taxon>
        <taxon>Ecdysozoa</taxon>
        <taxon>Arthropoda</taxon>
        <taxon>Hexapoda</taxon>
        <taxon>Insecta</taxon>
        <taxon>Pterygota</taxon>
        <taxon>Neoptera</taxon>
        <taxon>Paraneoptera</taxon>
        <taxon>Hemiptera</taxon>
        <taxon>Heteroptera</taxon>
        <taxon>Panheteroptera</taxon>
        <taxon>Pentatomomorpha</taxon>
        <taxon>Pentatomoidea</taxon>
        <taxon>Pentatomidae</taxon>
        <taxon>Pentatominae</taxon>
        <taxon>Nezara</taxon>
    </lineage>
</organism>
<sequence length="126" mass="14428">MLRNLTYAFKSSSYVYPLVRLPLNGMKYSTKGPNQEGPTEEELTEEGPAEKSALDQSFNVPHINKSIKDVLKDLDEMETMVHKRSWSNLGDILSRIRDKITSLLGKVEKKSVPEEKSSWWGNKEEK</sequence>
<evidence type="ECO:0000256" key="1">
    <source>
        <dbReference type="SAM" id="MobiDB-lite"/>
    </source>
</evidence>